<reference evidence="1 2" key="1">
    <citation type="journal article" date="2019" name="Nat. Microbiol.">
        <title>Mediterranean grassland soil C-N compound turnover is dependent on rainfall and depth, and is mediated by genomically divergent microorganisms.</title>
        <authorList>
            <person name="Diamond S."/>
            <person name="Andeer P.F."/>
            <person name="Li Z."/>
            <person name="Crits-Christoph A."/>
            <person name="Burstein D."/>
            <person name="Anantharaman K."/>
            <person name="Lane K.R."/>
            <person name="Thomas B.C."/>
            <person name="Pan C."/>
            <person name="Northen T.R."/>
            <person name="Banfield J.F."/>
        </authorList>
    </citation>
    <scope>NUCLEOTIDE SEQUENCE [LARGE SCALE GENOMIC DNA]</scope>
    <source>
        <strain evidence="1">WS_9</strain>
    </source>
</reference>
<gene>
    <name evidence="1" type="ORF">E6K79_11980</name>
</gene>
<dbReference type="AlphaFoldDB" id="A0A538TG85"/>
<protein>
    <submittedName>
        <fullName evidence="1">Uncharacterized protein</fullName>
    </submittedName>
</protein>
<evidence type="ECO:0000313" key="1">
    <source>
        <dbReference type="EMBL" id="TMQ62606.1"/>
    </source>
</evidence>
<dbReference type="EMBL" id="VBOZ01000038">
    <property type="protein sequence ID" value="TMQ62606.1"/>
    <property type="molecule type" value="Genomic_DNA"/>
</dbReference>
<evidence type="ECO:0000313" key="2">
    <source>
        <dbReference type="Proteomes" id="UP000317691"/>
    </source>
</evidence>
<name>A0A538TG85_UNCEI</name>
<proteinExistence type="predicted"/>
<sequence>MGVAVKSAHDRAIEIRVRFEPGLGASLYASLQDGEVSPVTVARALGKGRALLRYHGYTLMAHGAPDWKTGDTFSVFVKEMGPPLVLAPVGNGNKKDGKPVATVETAVVPGIVDNPGNGIRP</sequence>
<organism evidence="1 2">
    <name type="scientific">Eiseniibacteriota bacterium</name>
    <dbReference type="NCBI Taxonomy" id="2212470"/>
    <lineage>
        <taxon>Bacteria</taxon>
        <taxon>Candidatus Eiseniibacteriota</taxon>
    </lineage>
</organism>
<dbReference type="Proteomes" id="UP000317691">
    <property type="component" value="Unassembled WGS sequence"/>
</dbReference>
<comment type="caution">
    <text evidence="1">The sequence shown here is derived from an EMBL/GenBank/DDBJ whole genome shotgun (WGS) entry which is preliminary data.</text>
</comment>
<accession>A0A538TG85</accession>